<sequence>MHTPRNDTPADAPRTTPPRTPKAADALALLRALGAEDVAHPGGTLLAHLRRVHDRLAAWGARDALRLAGLCHAAYGTDGFATALLPPARRGELAAVIGAEAEALVHRYASCDRAATHPALAEPTGPFRDRLTGATSVLSARERADLAELTAANELDLAAEDPAFRAAHGDDLLALFTRLEPLLSPAARQDVPRVLAPAPPDRPWTVAVLGPGGVGGLLAGLLARAGHRVVCVAGERTVQALRAGGLRVSSRQFGDFAVPVEADTALREPVDLCLVTVKHTALADALARVPDAAPATGTVVPLLNGVEHPAALRAHFASGRVVPGVIRVESARTAPGVITHHSPFTEIDLAGPPERLAPLADVLRAAGVRTRVRADETAMLWAKLAFLAPLALLTTRHRRTAGEVRDRHRAELVALVEEAAAVARACGAATDPAQVLALYDSFPPDTRSSMQRDAEAGRPLELDAIGGALLRAAARHRVATPVARRLVADLTPPMTA</sequence>
<dbReference type="SUPFAM" id="SSF48179">
    <property type="entry name" value="6-phosphogluconate dehydrogenase C-terminal domain-like"/>
    <property type="match status" value="1"/>
</dbReference>
<evidence type="ECO:0000256" key="2">
    <source>
        <dbReference type="ARBA" id="ARBA00022857"/>
    </source>
</evidence>
<feature type="domain" description="Ketopantoate reductase C-terminal" evidence="6">
    <location>
        <begin position="378"/>
        <end position="488"/>
    </location>
</feature>
<dbReference type="Gene3D" id="1.10.1040.10">
    <property type="entry name" value="N-(1-d-carboxylethyl)-l-norvaline Dehydrogenase, domain 2"/>
    <property type="match status" value="1"/>
</dbReference>
<evidence type="ECO:0008006" key="10">
    <source>
        <dbReference type="Google" id="ProtNLM"/>
    </source>
</evidence>
<proteinExistence type="inferred from homology"/>
<dbReference type="Gene3D" id="3.40.50.720">
    <property type="entry name" value="NAD(P)-binding Rossmann-like Domain"/>
    <property type="match status" value="1"/>
</dbReference>
<feature type="region of interest" description="Disordered" evidence="4">
    <location>
        <begin position="1"/>
        <end position="21"/>
    </location>
</feature>
<dbReference type="PANTHER" id="PTHR21708:SF26">
    <property type="entry name" value="2-DEHYDROPANTOATE 2-REDUCTASE"/>
    <property type="match status" value="1"/>
</dbReference>
<keyword evidence="2" id="KW-0521">NADP</keyword>
<dbReference type="AlphaFoldDB" id="A0A919A7Z7"/>
<dbReference type="GO" id="GO:0015940">
    <property type="term" value="P:pantothenate biosynthetic process"/>
    <property type="evidence" value="ECO:0007669"/>
    <property type="project" value="InterPro"/>
</dbReference>
<evidence type="ECO:0000256" key="1">
    <source>
        <dbReference type="ARBA" id="ARBA00007870"/>
    </source>
</evidence>
<evidence type="ECO:0000259" key="7">
    <source>
        <dbReference type="Pfam" id="PF20680"/>
    </source>
</evidence>
<dbReference type="InterPro" id="IPR051402">
    <property type="entry name" value="KPR-Related"/>
</dbReference>
<dbReference type="NCBIfam" id="TIGR00745">
    <property type="entry name" value="apbA_panE"/>
    <property type="match status" value="1"/>
</dbReference>
<dbReference type="InterPro" id="IPR013328">
    <property type="entry name" value="6PGD_dom2"/>
</dbReference>
<keyword evidence="9" id="KW-1185">Reference proteome</keyword>
<dbReference type="Pfam" id="PF08546">
    <property type="entry name" value="ApbA_C"/>
    <property type="match status" value="1"/>
</dbReference>
<dbReference type="InterPro" id="IPR013752">
    <property type="entry name" value="KPA_reductase"/>
</dbReference>
<reference evidence="8" key="2">
    <citation type="submission" date="2020-09" db="EMBL/GenBank/DDBJ databases">
        <authorList>
            <person name="Sun Q."/>
            <person name="Ohkuma M."/>
        </authorList>
    </citation>
    <scope>NUCLEOTIDE SEQUENCE</scope>
    <source>
        <strain evidence="8">JCM 4784</strain>
    </source>
</reference>
<dbReference type="InterPro" id="IPR013332">
    <property type="entry name" value="KPR_N"/>
</dbReference>
<comment type="similarity">
    <text evidence="1">Belongs to the ketopantoate reductase family.</text>
</comment>
<dbReference type="Proteomes" id="UP000608024">
    <property type="component" value="Unassembled WGS sequence"/>
</dbReference>
<dbReference type="Pfam" id="PF02558">
    <property type="entry name" value="ApbA"/>
    <property type="match status" value="1"/>
</dbReference>
<evidence type="ECO:0000313" key="9">
    <source>
        <dbReference type="Proteomes" id="UP000608024"/>
    </source>
</evidence>
<dbReference type="GO" id="GO:0005737">
    <property type="term" value="C:cytoplasm"/>
    <property type="evidence" value="ECO:0007669"/>
    <property type="project" value="TreeGrafter"/>
</dbReference>
<dbReference type="InterPro" id="IPR003710">
    <property type="entry name" value="ApbA"/>
</dbReference>
<comment type="caution">
    <text evidence="8">The sequence shown here is derived from an EMBL/GenBank/DDBJ whole genome shotgun (WGS) entry which is preliminary data.</text>
</comment>
<dbReference type="InterPro" id="IPR036291">
    <property type="entry name" value="NAD(P)-bd_dom_sf"/>
</dbReference>
<name>A0A919A7Z7_9ACTN</name>
<evidence type="ECO:0000259" key="5">
    <source>
        <dbReference type="Pfam" id="PF02558"/>
    </source>
</evidence>
<dbReference type="InterPro" id="IPR049202">
    <property type="entry name" value="DUF6817"/>
</dbReference>
<dbReference type="EMBL" id="BNBT01000173">
    <property type="protein sequence ID" value="GHE91248.1"/>
    <property type="molecule type" value="Genomic_DNA"/>
</dbReference>
<organism evidence="8 9">
    <name type="scientific">Streptomyces longispororuber</name>
    <dbReference type="NCBI Taxonomy" id="68230"/>
    <lineage>
        <taxon>Bacteria</taxon>
        <taxon>Bacillati</taxon>
        <taxon>Actinomycetota</taxon>
        <taxon>Actinomycetes</taxon>
        <taxon>Kitasatosporales</taxon>
        <taxon>Streptomycetaceae</taxon>
        <taxon>Streptomyces</taxon>
    </lineage>
</organism>
<dbReference type="SUPFAM" id="SSF51735">
    <property type="entry name" value="NAD(P)-binding Rossmann-fold domains"/>
    <property type="match status" value="1"/>
</dbReference>
<dbReference type="InterPro" id="IPR008927">
    <property type="entry name" value="6-PGluconate_DH-like_C_sf"/>
</dbReference>
<gene>
    <name evidence="8" type="ORF">GCM10018785_67330</name>
</gene>
<evidence type="ECO:0000313" key="8">
    <source>
        <dbReference type="EMBL" id="GHE91248.1"/>
    </source>
</evidence>
<dbReference type="PANTHER" id="PTHR21708">
    <property type="entry name" value="PROBABLE 2-DEHYDROPANTOATE 2-REDUCTASE"/>
    <property type="match status" value="1"/>
</dbReference>
<evidence type="ECO:0000256" key="3">
    <source>
        <dbReference type="ARBA" id="ARBA00023002"/>
    </source>
</evidence>
<keyword evidence="3" id="KW-0560">Oxidoreductase</keyword>
<feature type="domain" description="DUF6817" evidence="7">
    <location>
        <begin position="29"/>
        <end position="113"/>
    </location>
</feature>
<evidence type="ECO:0000256" key="4">
    <source>
        <dbReference type="SAM" id="MobiDB-lite"/>
    </source>
</evidence>
<feature type="domain" description="Ketopantoate reductase N-terminal" evidence="5">
    <location>
        <begin position="206"/>
        <end position="342"/>
    </location>
</feature>
<evidence type="ECO:0000259" key="6">
    <source>
        <dbReference type="Pfam" id="PF08546"/>
    </source>
</evidence>
<dbReference type="Pfam" id="PF20680">
    <property type="entry name" value="DUF6817"/>
    <property type="match status" value="1"/>
</dbReference>
<reference evidence="8" key="1">
    <citation type="journal article" date="2014" name="Int. J. Syst. Evol. Microbiol.">
        <title>Complete genome sequence of Corynebacterium casei LMG S-19264T (=DSM 44701T), isolated from a smear-ripened cheese.</title>
        <authorList>
            <consortium name="US DOE Joint Genome Institute (JGI-PGF)"/>
            <person name="Walter F."/>
            <person name="Albersmeier A."/>
            <person name="Kalinowski J."/>
            <person name="Ruckert C."/>
        </authorList>
    </citation>
    <scope>NUCLEOTIDE SEQUENCE</scope>
    <source>
        <strain evidence="8">JCM 4784</strain>
    </source>
</reference>
<accession>A0A919A7Z7</accession>
<protein>
    <recommendedName>
        <fullName evidence="10">2-dehydropantoate 2-reductase</fullName>
    </recommendedName>
</protein>
<dbReference type="GO" id="GO:0008677">
    <property type="term" value="F:2-dehydropantoate 2-reductase activity"/>
    <property type="evidence" value="ECO:0007669"/>
    <property type="project" value="InterPro"/>
</dbReference>